<protein>
    <submittedName>
        <fullName evidence="1">Uncharacterized protein</fullName>
    </submittedName>
</protein>
<evidence type="ECO:0000313" key="2">
    <source>
        <dbReference type="Proteomes" id="UP001060215"/>
    </source>
</evidence>
<comment type="caution">
    <text evidence="1">The sequence shown here is derived from an EMBL/GenBank/DDBJ whole genome shotgun (WGS) entry which is preliminary data.</text>
</comment>
<dbReference type="EMBL" id="CM045762">
    <property type="protein sequence ID" value="KAI8010689.1"/>
    <property type="molecule type" value="Genomic_DNA"/>
</dbReference>
<dbReference type="Proteomes" id="UP001060215">
    <property type="component" value="Chromosome 5"/>
</dbReference>
<gene>
    <name evidence="1" type="ORF">LOK49_LG06G01175</name>
</gene>
<sequence>MTPNRMTKIGQSPNPGTPLLPTQFLIKYESQNQEHYISCFDGETYSDDDYVKLLQSPFHNSEKSLDIVGSCNGLVVLNGIFFMPIQFNLLLWNPSICSRDGGVLCYVSTHSWRSICVADFCYDTFYRAPFVFVNGAVHWIAFVRNLVILMVVVFDMGDEVFRDMALPNHLLNLIPTARMQVMVLGDSLAIIDSEQNINLKTFHIWPTDQALRIHGSVYVVTYIESLVALEGANGLRKANPNSPDTVANMEASRPRRKRVVAGSWDQLQERRNSLHTE</sequence>
<organism evidence="1 2">
    <name type="scientific">Camellia lanceoleosa</name>
    <dbReference type="NCBI Taxonomy" id="1840588"/>
    <lineage>
        <taxon>Eukaryota</taxon>
        <taxon>Viridiplantae</taxon>
        <taxon>Streptophyta</taxon>
        <taxon>Embryophyta</taxon>
        <taxon>Tracheophyta</taxon>
        <taxon>Spermatophyta</taxon>
        <taxon>Magnoliopsida</taxon>
        <taxon>eudicotyledons</taxon>
        <taxon>Gunneridae</taxon>
        <taxon>Pentapetalae</taxon>
        <taxon>asterids</taxon>
        <taxon>Ericales</taxon>
        <taxon>Theaceae</taxon>
        <taxon>Camellia</taxon>
    </lineage>
</organism>
<keyword evidence="2" id="KW-1185">Reference proteome</keyword>
<evidence type="ECO:0000313" key="1">
    <source>
        <dbReference type="EMBL" id="KAI8010689.1"/>
    </source>
</evidence>
<proteinExistence type="predicted"/>
<reference evidence="1 2" key="1">
    <citation type="journal article" date="2022" name="Plant J.">
        <title>Chromosome-level genome of Camellia lanceoleosa provides a valuable resource for understanding genome evolution and self-incompatibility.</title>
        <authorList>
            <person name="Gong W."/>
            <person name="Xiao S."/>
            <person name="Wang L."/>
            <person name="Liao Z."/>
            <person name="Chang Y."/>
            <person name="Mo W."/>
            <person name="Hu G."/>
            <person name="Li W."/>
            <person name="Zhao G."/>
            <person name="Zhu H."/>
            <person name="Hu X."/>
            <person name="Ji K."/>
            <person name="Xiang X."/>
            <person name="Song Q."/>
            <person name="Yuan D."/>
            <person name="Jin S."/>
            <person name="Zhang L."/>
        </authorList>
    </citation>
    <scope>NUCLEOTIDE SEQUENCE [LARGE SCALE GENOMIC DNA]</scope>
    <source>
        <strain evidence="1">SQ_2022a</strain>
    </source>
</reference>
<accession>A0ACC0HCE3</accession>
<name>A0ACC0HCE3_9ERIC</name>